<proteinExistence type="predicted"/>
<dbReference type="InterPro" id="IPR046341">
    <property type="entry name" value="SET_dom_sf"/>
</dbReference>
<protein>
    <submittedName>
        <fullName evidence="4">SET domain-containing protein</fullName>
    </submittedName>
</protein>
<gene>
    <name evidence="4" type="ORF">N658DRAFT_415682</name>
</gene>
<dbReference type="CDD" id="cd20071">
    <property type="entry name" value="SET_SMYD"/>
    <property type="match status" value="1"/>
</dbReference>
<feature type="compositionally biased region" description="Gly residues" evidence="1">
    <location>
        <begin position="447"/>
        <end position="457"/>
    </location>
</feature>
<reference evidence="4" key="2">
    <citation type="submission" date="2023-05" db="EMBL/GenBank/DDBJ databases">
        <authorList>
            <consortium name="Lawrence Berkeley National Laboratory"/>
            <person name="Steindorff A."/>
            <person name="Hensen N."/>
            <person name="Bonometti L."/>
            <person name="Westerberg I."/>
            <person name="Brannstrom I.O."/>
            <person name="Guillou S."/>
            <person name="Cros-Aarteil S."/>
            <person name="Calhoun S."/>
            <person name="Haridas S."/>
            <person name="Kuo A."/>
            <person name="Mondo S."/>
            <person name="Pangilinan J."/>
            <person name="Riley R."/>
            <person name="Labutti K."/>
            <person name="Andreopoulos B."/>
            <person name="Lipzen A."/>
            <person name="Chen C."/>
            <person name="Yanf M."/>
            <person name="Daum C."/>
            <person name="Ng V."/>
            <person name="Clum A."/>
            <person name="Ohm R."/>
            <person name="Martin F."/>
            <person name="Silar P."/>
            <person name="Natvig D."/>
            <person name="Lalanne C."/>
            <person name="Gautier V."/>
            <person name="Ament-Velasquez S.L."/>
            <person name="Kruys A."/>
            <person name="Hutchinson M.I."/>
            <person name="Powell A.J."/>
            <person name="Barry K."/>
            <person name="Miller A.N."/>
            <person name="Grigoriev I.V."/>
            <person name="Debuchy R."/>
            <person name="Gladieux P."/>
            <person name="Thoren M.H."/>
            <person name="Johannesson H."/>
        </authorList>
    </citation>
    <scope>NUCLEOTIDE SEQUENCE</scope>
    <source>
        <strain evidence="4">CBS 757.83</strain>
    </source>
</reference>
<dbReference type="PANTHER" id="PTHR47332:SF6">
    <property type="entry name" value="SET DOMAIN-CONTAINING PROTEIN"/>
    <property type="match status" value="1"/>
</dbReference>
<keyword evidence="5" id="KW-1185">Reference proteome</keyword>
<evidence type="ECO:0000313" key="5">
    <source>
        <dbReference type="Proteomes" id="UP001305647"/>
    </source>
</evidence>
<dbReference type="Gene3D" id="2.170.270.10">
    <property type="entry name" value="SET domain"/>
    <property type="match status" value="1"/>
</dbReference>
<name>A0AAN6QC28_9PEZI</name>
<dbReference type="Proteomes" id="UP001305647">
    <property type="component" value="Unassembled WGS sequence"/>
</dbReference>
<feature type="domain" description="SET" evidence="3">
    <location>
        <begin position="128"/>
        <end position="294"/>
    </location>
</feature>
<evidence type="ECO:0000256" key="2">
    <source>
        <dbReference type="SAM" id="SignalP"/>
    </source>
</evidence>
<dbReference type="AlphaFoldDB" id="A0AAN6QC28"/>
<dbReference type="SMART" id="SM00317">
    <property type="entry name" value="SET"/>
    <property type="match status" value="1"/>
</dbReference>
<feature type="chain" id="PRO_5042927989" evidence="2">
    <location>
        <begin position="20"/>
        <end position="465"/>
    </location>
</feature>
<comment type="caution">
    <text evidence="4">The sequence shown here is derived from an EMBL/GenBank/DDBJ whole genome shotgun (WGS) entry which is preliminary data.</text>
</comment>
<sequence>MRISSRLLLFIAQAFVAFSDLGQVRTCGVGSLGLAPGSSVCLADQISLTCQDDDCNSPRQHVWTHTSPCDQGDFADQPICVFADNTFAGGRGISLVTTPQRASFLTTTPAFTEPGRVNGINHDPNTTPKYEMREIPGKGMGLVATAPILRGDLILANTASLMIDYRAFHELSKPRYTALQAAAVSHLPPSHQSLILSLSAHNTTPTDTTSNPSAPEPSSIIAAIAATNSFDIDPHPSDPADEHNSFFVLFPDVARLNHDCRPNAEYRFDYGALAQHVVAARDIYPGEEITLSYIDGLQVRSERVGRLRKNWGFECSCALCGLGGTARGVEADERAELILRVRGELRDWKGRGRGKGKGSRACPEMAELLVSLYETERLWGEVHEAYSLAALEYNAVGEPWLAVKYARLAVEYGIPMLGEEDEDLGELRRLAEDPWSHWSWERMVRGENGGRGGGSKGEGGRADGA</sequence>
<evidence type="ECO:0000313" key="4">
    <source>
        <dbReference type="EMBL" id="KAK4106039.1"/>
    </source>
</evidence>
<feature type="signal peptide" evidence="2">
    <location>
        <begin position="1"/>
        <end position="19"/>
    </location>
</feature>
<organism evidence="4 5">
    <name type="scientific">Parathielavia hyrcaniae</name>
    <dbReference type="NCBI Taxonomy" id="113614"/>
    <lineage>
        <taxon>Eukaryota</taxon>
        <taxon>Fungi</taxon>
        <taxon>Dikarya</taxon>
        <taxon>Ascomycota</taxon>
        <taxon>Pezizomycotina</taxon>
        <taxon>Sordariomycetes</taxon>
        <taxon>Sordariomycetidae</taxon>
        <taxon>Sordariales</taxon>
        <taxon>Chaetomiaceae</taxon>
        <taxon>Parathielavia</taxon>
    </lineage>
</organism>
<accession>A0AAN6QC28</accession>
<reference evidence="4" key="1">
    <citation type="journal article" date="2023" name="Mol. Phylogenet. Evol.">
        <title>Genome-scale phylogeny and comparative genomics of the fungal order Sordariales.</title>
        <authorList>
            <person name="Hensen N."/>
            <person name="Bonometti L."/>
            <person name="Westerberg I."/>
            <person name="Brannstrom I.O."/>
            <person name="Guillou S."/>
            <person name="Cros-Aarteil S."/>
            <person name="Calhoun S."/>
            <person name="Haridas S."/>
            <person name="Kuo A."/>
            <person name="Mondo S."/>
            <person name="Pangilinan J."/>
            <person name="Riley R."/>
            <person name="LaButti K."/>
            <person name="Andreopoulos B."/>
            <person name="Lipzen A."/>
            <person name="Chen C."/>
            <person name="Yan M."/>
            <person name="Daum C."/>
            <person name="Ng V."/>
            <person name="Clum A."/>
            <person name="Steindorff A."/>
            <person name="Ohm R.A."/>
            <person name="Martin F."/>
            <person name="Silar P."/>
            <person name="Natvig D.O."/>
            <person name="Lalanne C."/>
            <person name="Gautier V."/>
            <person name="Ament-Velasquez S.L."/>
            <person name="Kruys A."/>
            <person name="Hutchinson M.I."/>
            <person name="Powell A.J."/>
            <person name="Barry K."/>
            <person name="Miller A.N."/>
            <person name="Grigoriev I.V."/>
            <person name="Debuchy R."/>
            <person name="Gladieux P."/>
            <person name="Hiltunen Thoren M."/>
            <person name="Johannesson H."/>
        </authorList>
    </citation>
    <scope>NUCLEOTIDE SEQUENCE</scope>
    <source>
        <strain evidence="4">CBS 757.83</strain>
    </source>
</reference>
<dbReference type="PANTHER" id="PTHR47332">
    <property type="entry name" value="SET DOMAIN-CONTAINING PROTEIN 5"/>
    <property type="match status" value="1"/>
</dbReference>
<feature type="region of interest" description="Disordered" evidence="1">
    <location>
        <begin position="446"/>
        <end position="465"/>
    </location>
</feature>
<evidence type="ECO:0000259" key="3">
    <source>
        <dbReference type="PROSITE" id="PS50280"/>
    </source>
</evidence>
<keyword evidence="2" id="KW-0732">Signal</keyword>
<dbReference type="InterPro" id="IPR001214">
    <property type="entry name" value="SET_dom"/>
</dbReference>
<dbReference type="PROSITE" id="PS50280">
    <property type="entry name" value="SET"/>
    <property type="match status" value="1"/>
</dbReference>
<dbReference type="EMBL" id="MU863624">
    <property type="protein sequence ID" value="KAK4106039.1"/>
    <property type="molecule type" value="Genomic_DNA"/>
</dbReference>
<dbReference type="Pfam" id="PF00856">
    <property type="entry name" value="SET"/>
    <property type="match status" value="1"/>
</dbReference>
<evidence type="ECO:0000256" key="1">
    <source>
        <dbReference type="SAM" id="MobiDB-lite"/>
    </source>
</evidence>
<dbReference type="SUPFAM" id="SSF82199">
    <property type="entry name" value="SET domain"/>
    <property type="match status" value="1"/>
</dbReference>
<dbReference type="InterPro" id="IPR053185">
    <property type="entry name" value="SET_domain_protein"/>
</dbReference>